<keyword evidence="2" id="KW-0255">Endonuclease</keyword>
<dbReference type="Gene3D" id="3.90.75.20">
    <property type="match status" value="1"/>
</dbReference>
<accession>A0AAX4J7F4</accession>
<dbReference type="SUPFAM" id="SSF54060">
    <property type="entry name" value="His-Me finger endonucleases"/>
    <property type="match status" value="1"/>
</dbReference>
<reference evidence="2" key="1">
    <citation type="submission" date="2023-12" db="EMBL/GenBank/DDBJ databases">
        <title>Isolation and Characterisation of Novel Lytic Bacteriophages for therapeutic applications in Prosthetic Joint Infections.</title>
        <authorList>
            <person name="Burton N."/>
            <person name="Melo L.D.R."/>
            <person name="Pearce B."/>
            <person name="Tadesse M.D."/>
            <person name="Vryonis E."/>
            <person name="Sagona A."/>
        </authorList>
    </citation>
    <scope>NUCLEOTIDE SEQUENCE</scope>
</reference>
<evidence type="ECO:0000313" key="3">
    <source>
        <dbReference type="Proteomes" id="UP001432109"/>
    </source>
</evidence>
<dbReference type="Proteomes" id="UP001432109">
    <property type="component" value="Segment"/>
</dbReference>
<keyword evidence="2" id="KW-0540">Nuclease</keyword>
<dbReference type="GO" id="GO:0004519">
    <property type="term" value="F:endonuclease activity"/>
    <property type="evidence" value="ECO:0007669"/>
    <property type="project" value="UniProtKB-KW"/>
</dbReference>
<dbReference type="Pfam" id="PF13392">
    <property type="entry name" value="HNH_3"/>
    <property type="match status" value="1"/>
</dbReference>
<proteinExistence type="predicted"/>
<name>A0AAX4J7F4_9CAUD</name>
<keyword evidence="2" id="KW-0378">Hydrolase</keyword>
<sequence length="299" mass="35434">MEKLDKPITLENGTTFTHKEKINKRWYYVGTCGVCGNYYKTETYYMRKGHNSCIAKNKINNKVKKKYEGIEYRYMDETLWCSIEDYNGYWVNKYGEVMGCKGKILKGSKDKRGYVKVDLCNEDGCKKVSVHRIVAKAFIYNDDPKNKIQVNHKNGIKEDCRAENLEWCTNYYNMLHKIRNNLHNPVKGEENNFSKLTDKEVREIYCSNKSYKELEKQYNISSQAIRKIKNNDYWTHVTKNLVKGVCKTNRLTEKQICEIYEMKGKQKDIAKIYEVHPDTVSYIKRDLRHREITKNLKKG</sequence>
<gene>
    <name evidence="2" type="ORF">CF5_0048</name>
</gene>
<dbReference type="InterPro" id="IPR003615">
    <property type="entry name" value="HNH_nuc"/>
</dbReference>
<organism evidence="2 3">
    <name type="scientific">Staphylococcus phage CF5</name>
    <dbReference type="NCBI Taxonomy" id="3113739"/>
    <lineage>
        <taxon>Viruses</taxon>
        <taxon>Duplodnaviria</taxon>
        <taxon>Heunggongvirae</taxon>
        <taxon>Uroviricota</taxon>
        <taxon>Caudoviricetes</taxon>
        <taxon>Herelleviridae</taxon>
        <taxon>Twortvirinae</taxon>
        <taxon>Silviavirus</taxon>
    </lineage>
</organism>
<evidence type="ECO:0000259" key="1">
    <source>
        <dbReference type="Pfam" id="PF13392"/>
    </source>
</evidence>
<evidence type="ECO:0000313" key="2">
    <source>
        <dbReference type="EMBL" id="WRW34630.1"/>
    </source>
</evidence>
<protein>
    <submittedName>
        <fullName evidence="2">HNH endonuclease</fullName>
    </submittedName>
</protein>
<dbReference type="EMBL" id="PP034390">
    <property type="protein sequence ID" value="WRW34630.1"/>
    <property type="molecule type" value="Genomic_DNA"/>
</dbReference>
<feature type="domain" description="HNH nuclease" evidence="1">
    <location>
        <begin position="130"/>
        <end position="174"/>
    </location>
</feature>
<dbReference type="InterPro" id="IPR044925">
    <property type="entry name" value="His-Me_finger_sf"/>
</dbReference>